<dbReference type="InterPro" id="IPR010499">
    <property type="entry name" value="AraC_E-bd"/>
</dbReference>
<sequence length="215" mass="23210">MPPSCGGTGLDHPTFSAPLLSGAHRCAATKVDVGRRLDLSALRLSVRGSEHVDIRIVDHPEIRLVGHAARVRLVRRGINPHIQRHITTLPMEEHLRLKALGNTEPTGLLAVSDDLDPDYAEGSELTYLHGVAVSPGTPVPSGLDIIEVPAGRWVVIRTTGPHPQTLQNAWATAAAAWFPSNPWRLRPGPEIVAVLEATDDFSTATCELWLPVEPA</sequence>
<dbReference type="SUPFAM" id="SSF55136">
    <property type="entry name" value="Probable bacterial effector-binding domain"/>
    <property type="match status" value="1"/>
</dbReference>
<dbReference type="Proteomes" id="UP000275865">
    <property type="component" value="Unassembled WGS sequence"/>
</dbReference>
<gene>
    <name evidence="2" type="ORF">D7044_14185</name>
</gene>
<evidence type="ECO:0000259" key="1">
    <source>
        <dbReference type="SMART" id="SM00871"/>
    </source>
</evidence>
<proteinExistence type="predicted"/>
<dbReference type="SMART" id="SM00871">
    <property type="entry name" value="AraC_E_bind"/>
    <property type="match status" value="1"/>
</dbReference>
<reference evidence="2 3" key="1">
    <citation type="submission" date="2018-09" db="EMBL/GenBank/DDBJ databases">
        <title>Micromonospora sp. nov. MS1-9, isolated from a root of Musa sp.</title>
        <authorList>
            <person name="Kuncharoen N."/>
            <person name="Kudo T."/>
            <person name="Ohkuma M."/>
            <person name="Yuki M."/>
            <person name="Tanasupawat S."/>
        </authorList>
    </citation>
    <scope>NUCLEOTIDE SEQUENCE [LARGE SCALE GENOMIC DNA]</scope>
    <source>
        <strain evidence="2 3">MS1-9</strain>
    </source>
</reference>
<protein>
    <submittedName>
        <fullName evidence="2">AraC family transcriptional regulator</fullName>
    </submittedName>
</protein>
<dbReference type="Pfam" id="PF06445">
    <property type="entry name" value="GyrI-like"/>
    <property type="match status" value="1"/>
</dbReference>
<dbReference type="EMBL" id="RAZT01000006">
    <property type="protein sequence ID" value="RKN32387.1"/>
    <property type="molecule type" value="Genomic_DNA"/>
</dbReference>
<evidence type="ECO:0000313" key="2">
    <source>
        <dbReference type="EMBL" id="RKN32387.1"/>
    </source>
</evidence>
<dbReference type="InterPro" id="IPR029442">
    <property type="entry name" value="GyrI-like"/>
</dbReference>
<dbReference type="Gene3D" id="3.20.80.10">
    <property type="entry name" value="Regulatory factor, effector binding domain"/>
    <property type="match status" value="1"/>
</dbReference>
<accession>A0A3A9YIP3</accession>
<comment type="caution">
    <text evidence="2">The sequence shown here is derived from an EMBL/GenBank/DDBJ whole genome shotgun (WGS) entry which is preliminary data.</text>
</comment>
<organism evidence="2 3">
    <name type="scientific">Micromonospora musae</name>
    <dbReference type="NCBI Taxonomy" id="1894970"/>
    <lineage>
        <taxon>Bacteria</taxon>
        <taxon>Bacillati</taxon>
        <taxon>Actinomycetota</taxon>
        <taxon>Actinomycetes</taxon>
        <taxon>Micromonosporales</taxon>
        <taxon>Micromonosporaceae</taxon>
        <taxon>Micromonospora</taxon>
    </lineage>
</organism>
<evidence type="ECO:0000313" key="3">
    <source>
        <dbReference type="Proteomes" id="UP000275865"/>
    </source>
</evidence>
<name>A0A3A9YIP3_9ACTN</name>
<dbReference type="InterPro" id="IPR011256">
    <property type="entry name" value="Reg_factor_effector_dom_sf"/>
</dbReference>
<feature type="domain" description="AraC effector-binding" evidence="1">
    <location>
        <begin position="52"/>
        <end position="213"/>
    </location>
</feature>
<dbReference type="AlphaFoldDB" id="A0A3A9YIP3"/>